<dbReference type="Pfam" id="PF13609">
    <property type="entry name" value="Porin_4"/>
    <property type="match status" value="1"/>
</dbReference>
<evidence type="ECO:0000256" key="6">
    <source>
        <dbReference type="ARBA" id="ARBA00022729"/>
    </source>
</evidence>
<keyword evidence="6 11" id="KW-0732">Signal</keyword>
<dbReference type="PRINTS" id="PR00184">
    <property type="entry name" value="NEISSPPORIN"/>
</dbReference>
<feature type="domain" description="Porin" evidence="12">
    <location>
        <begin position="10"/>
        <end position="298"/>
    </location>
</feature>
<evidence type="ECO:0000256" key="11">
    <source>
        <dbReference type="SAM" id="SignalP"/>
    </source>
</evidence>
<dbReference type="CDD" id="cd00342">
    <property type="entry name" value="gram_neg_porins"/>
    <property type="match status" value="1"/>
</dbReference>
<name>A0A3M6QVL7_9BURK</name>
<reference evidence="13 14" key="1">
    <citation type="submission" date="2018-10" db="EMBL/GenBank/DDBJ databases">
        <title>Draft genome of Cortibacter populi DSM10536.</title>
        <authorList>
            <person name="Bernier A.-M."/>
            <person name="Bernard K."/>
        </authorList>
    </citation>
    <scope>NUCLEOTIDE SEQUENCE [LARGE SCALE GENOMIC DNA]</scope>
    <source>
        <strain evidence="13 14">DSM 105136</strain>
    </source>
</reference>
<keyword evidence="9" id="KW-0472">Membrane</keyword>
<dbReference type="Proteomes" id="UP000278006">
    <property type="component" value="Unassembled WGS sequence"/>
</dbReference>
<keyword evidence="7" id="KW-0406">Ion transport</keyword>
<evidence type="ECO:0000256" key="1">
    <source>
        <dbReference type="ARBA" id="ARBA00004571"/>
    </source>
</evidence>
<dbReference type="GO" id="GO:0006811">
    <property type="term" value="P:monoatomic ion transport"/>
    <property type="evidence" value="ECO:0007669"/>
    <property type="project" value="UniProtKB-KW"/>
</dbReference>
<evidence type="ECO:0000259" key="12">
    <source>
        <dbReference type="Pfam" id="PF13609"/>
    </source>
</evidence>
<dbReference type="InterPro" id="IPR033900">
    <property type="entry name" value="Gram_neg_porin_domain"/>
</dbReference>
<protein>
    <submittedName>
        <fullName evidence="13">Porin</fullName>
    </submittedName>
</protein>
<keyword evidence="3" id="KW-0813">Transport</keyword>
<feature type="signal peptide" evidence="11">
    <location>
        <begin position="1"/>
        <end position="23"/>
    </location>
</feature>
<dbReference type="SUPFAM" id="SSF56935">
    <property type="entry name" value="Porins"/>
    <property type="match status" value="1"/>
</dbReference>
<evidence type="ECO:0000313" key="14">
    <source>
        <dbReference type="Proteomes" id="UP000278006"/>
    </source>
</evidence>
<evidence type="ECO:0000256" key="4">
    <source>
        <dbReference type="ARBA" id="ARBA00022452"/>
    </source>
</evidence>
<dbReference type="InterPro" id="IPR023614">
    <property type="entry name" value="Porin_dom_sf"/>
</dbReference>
<keyword evidence="10" id="KW-0998">Cell outer membrane</keyword>
<sequence>MKNRSLVSAIAVMALCGAHSAWAQSSVSIYGRVNTTAEHVKLSGSSAHNELRNNGSNLGFQGEEDLGSGLKAGFLFEMDIDSTSGAADGFGSQSEVWLGGGWGRVRLGNYGGQSFKTIVEEISLHNDNVGTSADWLFADIMPADHHIGYVSPEFGGLVLELGLSSKDDRLQQDGVKKNAYELIANYDVGDLSLAASYVDYDQADQVSLRALYSLGDFQFGGYWQRDKNGWVDDGGQRNNYRLVGIYNLGNSEFHLNVGHADKYKKVAGSAATQWTLAWNYNFSKRTKVYALYTELDNGRNAFYGEDAGVARAGQDLKAFAIGLRHYF</sequence>
<keyword evidence="14" id="KW-1185">Reference proteome</keyword>
<dbReference type="OrthoDB" id="6975458at2"/>
<keyword evidence="4" id="KW-1134">Transmembrane beta strand</keyword>
<dbReference type="RefSeq" id="WP_122228025.1">
    <property type="nucleotide sequence ID" value="NZ_RDQO01000002.1"/>
</dbReference>
<dbReference type="PANTHER" id="PTHR34501:SF9">
    <property type="entry name" value="MAJOR OUTER MEMBRANE PROTEIN P.IA"/>
    <property type="match status" value="1"/>
</dbReference>
<evidence type="ECO:0000256" key="8">
    <source>
        <dbReference type="ARBA" id="ARBA00023114"/>
    </source>
</evidence>
<comment type="subunit">
    <text evidence="2">Homotrimer.</text>
</comment>
<accession>A0A3M6QVL7</accession>
<evidence type="ECO:0000256" key="2">
    <source>
        <dbReference type="ARBA" id="ARBA00011233"/>
    </source>
</evidence>
<dbReference type="InterPro" id="IPR050298">
    <property type="entry name" value="Gram-neg_bact_OMP"/>
</dbReference>
<proteinExistence type="predicted"/>
<feature type="chain" id="PRO_5017997600" evidence="11">
    <location>
        <begin position="24"/>
        <end position="327"/>
    </location>
</feature>
<dbReference type="GO" id="GO:0009279">
    <property type="term" value="C:cell outer membrane"/>
    <property type="evidence" value="ECO:0007669"/>
    <property type="project" value="UniProtKB-SubCell"/>
</dbReference>
<dbReference type="GO" id="GO:0015288">
    <property type="term" value="F:porin activity"/>
    <property type="evidence" value="ECO:0007669"/>
    <property type="project" value="UniProtKB-KW"/>
</dbReference>
<dbReference type="AlphaFoldDB" id="A0A3M6QVL7"/>
<comment type="subcellular location">
    <subcellularLocation>
        <location evidence="1">Cell outer membrane</location>
        <topology evidence="1">Multi-pass membrane protein</topology>
    </subcellularLocation>
</comment>
<evidence type="ECO:0000313" key="13">
    <source>
        <dbReference type="EMBL" id="RMX06542.1"/>
    </source>
</evidence>
<organism evidence="13 14">
    <name type="scientific">Corticibacter populi</name>
    <dbReference type="NCBI Taxonomy" id="1550736"/>
    <lineage>
        <taxon>Bacteria</taxon>
        <taxon>Pseudomonadati</taxon>
        <taxon>Pseudomonadota</taxon>
        <taxon>Betaproteobacteria</taxon>
        <taxon>Burkholderiales</taxon>
        <taxon>Comamonadaceae</taxon>
        <taxon>Corticibacter</taxon>
    </lineage>
</organism>
<evidence type="ECO:0000256" key="7">
    <source>
        <dbReference type="ARBA" id="ARBA00023065"/>
    </source>
</evidence>
<evidence type="ECO:0000256" key="3">
    <source>
        <dbReference type="ARBA" id="ARBA00022448"/>
    </source>
</evidence>
<dbReference type="PANTHER" id="PTHR34501">
    <property type="entry name" value="PROTEIN YDDL-RELATED"/>
    <property type="match status" value="1"/>
</dbReference>
<dbReference type="EMBL" id="RDQO01000002">
    <property type="protein sequence ID" value="RMX06542.1"/>
    <property type="molecule type" value="Genomic_DNA"/>
</dbReference>
<keyword evidence="5" id="KW-0812">Transmembrane</keyword>
<dbReference type="Gene3D" id="2.40.160.10">
    <property type="entry name" value="Porin"/>
    <property type="match status" value="1"/>
</dbReference>
<evidence type="ECO:0000256" key="10">
    <source>
        <dbReference type="ARBA" id="ARBA00023237"/>
    </source>
</evidence>
<evidence type="ECO:0000256" key="9">
    <source>
        <dbReference type="ARBA" id="ARBA00023136"/>
    </source>
</evidence>
<keyword evidence="8" id="KW-0626">Porin</keyword>
<evidence type="ECO:0000256" key="5">
    <source>
        <dbReference type="ARBA" id="ARBA00022692"/>
    </source>
</evidence>
<gene>
    <name evidence="13" type="ORF">D8I35_08460</name>
</gene>
<comment type="caution">
    <text evidence="13">The sequence shown here is derived from an EMBL/GenBank/DDBJ whole genome shotgun (WGS) entry which is preliminary data.</text>
</comment>
<dbReference type="GO" id="GO:0046930">
    <property type="term" value="C:pore complex"/>
    <property type="evidence" value="ECO:0007669"/>
    <property type="project" value="UniProtKB-KW"/>
</dbReference>
<dbReference type="InterPro" id="IPR002299">
    <property type="entry name" value="Porin_Neis"/>
</dbReference>